<dbReference type="Pfam" id="PF21307">
    <property type="entry name" value="Glyco_hydro_95_C"/>
    <property type="match status" value="1"/>
</dbReference>
<dbReference type="AlphaFoldDB" id="A0A511N344"/>
<keyword evidence="5" id="KW-1185">Reference proteome</keyword>
<evidence type="ECO:0000259" key="3">
    <source>
        <dbReference type="Pfam" id="PF22124"/>
    </source>
</evidence>
<proteinExistence type="predicted"/>
<dbReference type="Pfam" id="PF14498">
    <property type="entry name" value="Glyco_hyd_65N_2"/>
    <property type="match status" value="1"/>
</dbReference>
<feature type="domain" description="Alpha fucosidase A-like C-terminal" evidence="2">
    <location>
        <begin position="682"/>
        <end position="745"/>
    </location>
</feature>
<dbReference type="GO" id="GO:0005975">
    <property type="term" value="P:carbohydrate metabolic process"/>
    <property type="evidence" value="ECO:0007669"/>
    <property type="project" value="InterPro"/>
</dbReference>
<evidence type="ECO:0000313" key="4">
    <source>
        <dbReference type="EMBL" id="GEM47274.1"/>
    </source>
</evidence>
<feature type="domain" description="Glycosyl hydrolase family 95 N-terminal" evidence="1">
    <location>
        <begin position="5"/>
        <end position="252"/>
    </location>
</feature>
<dbReference type="InterPro" id="IPR049053">
    <property type="entry name" value="AFCA-like_C"/>
</dbReference>
<dbReference type="InterPro" id="IPR008928">
    <property type="entry name" value="6-hairpin_glycosidase_sf"/>
</dbReference>
<evidence type="ECO:0000313" key="5">
    <source>
        <dbReference type="Proteomes" id="UP000321306"/>
    </source>
</evidence>
<gene>
    <name evidence="4" type="ORF">DC3_29090</name>
</gene>
<protein>
    <submittedName>
        <fullName evidence="4">Alpha/beta hydrolase</fullName>
    </submittedName>
</protein>
<feature type="domain" description="Glycosyl hydrolase family 95 catalytic" evidence="3">
    <location>
        <begin position="280"/>
        <end position="680"/>
    </location>
</feature>
<dbReference type="PANTHER" id="PTHR31084">
    <property type="entry name" value="ALPHA-L-FUCOSIDASE 2"/>
    <property type="match status" value="1"/>
</dbReference>
<dbReference type="InterPro" id="IPR013780">
    <property type="entry name" value="Glyco_hydro_b"/>
</dbReference>
<dbReference type="FunFam" id="1.50.10.10:FF:000028">
    <property type="entry name" value="Alpha-L-fucosidase 2"/>
    <property type="match status" value="1"/>
</dbReference>
<dbReference type="Pfam" id="PF22124">
    <property type="entry name" value="Glyco_hydro_95_cat"/>
    <property type="match status" value="1"/>
</dbReference>
<dbReference type="OrthoDB" id="9802600at2"/>
<dbReference type="Gene3D" id="1.50.10.10">
    <property type="match status" value="1"/>
</dbReference>
<organism evidence="4 5">
    <name type="scientific">Deinococcus cellulosilyticus (strain DSM 18568 / NBRC 106333 / KACC 11606 / 5516J-15)</name>
    <dbReference type="NCBI Taxonomy" id="1223518"/>
    <lineage>
        <taxon>Bacteria</taxon>
        <taxon>Thermotogati</taxon>
        <taxon>Deinococcota</taxon>
        <taxon>Deinococci</taxon>
        <taxon>Deinococcales</taxon>
        <taxon>Deinococcaceae</taxon>
        <taxon>Deinococcus</taxon>
    </lineage>
</organism>
<dbReference type="RefSeq" id="WP_146885389.1">
    <property type="nucleotide sequence ID" value="NZ_BJXB01000012.1"/>
</dbReference>
<comment type="caution">
    <text evidence="4">The sequence shown here is derived from an EMBL/GenBank/DDBJ whole genome shotgun (WGS) entry which is preliminary data.</text>
</comment>
<dbReference type="Gene3D" id="2.60.40.1180">
    <property type="entry name" value="Golgi alpha-mannosidase II"/>
    <property type="match status" value="1"/>
</dbReference>
<dbReference type="Gene3D" id="2.70.98.50">
    <property type="entry name" value="putative glycoside hydrolase family protein from bacillus halodurans"/>
    <property type="match status" value="1"/>
</dbReference>
<dbReference type="PANTHER" id="PTHR31084:SF0">
    <property type="entry name" value="ALPHA-L-FUCOSIDASE 2"/>
    <property type="match status" value="1"/>
</dbReference>
<sequence>MSTRLHYTQPASCWNEALPIGNGRLGGMVHGGIQAERIDLNECTLWSGFPRDDINYDARRHLKKVRELLASGEHWEAQQHIERHMLGRSPEAYQPLGALHIRSSSEAETAAYQRVLSLDTGLHTVQYQLEGTMELREAFVSHPDQILAFRWMAEEGDLPDLQLTLETPHPHTVQAEGSSLLLKGQLPSRVVDNYFQDHPAPVLYENELGLRFCCLMQVQAEGGAVVPSGEGLMIRGARSFTLLLTAASNHQGWKVMPDPEDPRPEAKCRGILERAAQKTWDELKARHVQDHQNLSGRVTLDLKTAKSRSEIPTDQRLVEYRSGQPDPELEALYFQYGRYLLIASSREGGEPANLQGIWNPHVTPPWCSDYTININTQMNYWMAESCNLSACALPLFDLLADLSEAGKRTARIHYGARGWAAHHNTDLWRMTTPTNGNATWAFWPMGGAWLSRHLWEHFLFTRDEAFLRNRALHVIAGASRFLLDWMVEQQDGMLGTSPSTSPENLFLDEEGNRCAVSQSTAMDLGIIRDVLSFTLQACELLDTEPELQTEIRHALPRLAPFRVGSRGQVLEWDQEFKEAEKGHRHMSHLYGLHPADLFDETLKNAARVTLSERMAHGSGHTGWSAAWTANLYARLQDSEKAYGMLHKLLTHSTLPNLLDDHPPFQIDGNFGGAAAIAEMLLQSHGGVIHLLPALPANWPSGQVRGLKARGGFTVSLSWENGALTSAEIESSFPCTAQVRYGHTIRDLSWKAGEQKSLQFTVYS</sequence>
<evidence type="ECO:0000259" key="1">
    <source>
        <dbReference type="Pfam" id="PF14498"/>
    </source>
</evidence>
<dbReference type="GO" id="GO:0004560">
    <property type="term" value="F:alpha-L-fucosidase activity"/>
    <property type="evidence" value="ECO:0007669"/>
    <property type="project" value="InterPro"/>
</dbReference>
<dbReference type="SUPFAM" id="SSF48208">
    <property type="entry name" value="Six-hairpin glycosidases"/>
    <property type="match status" value="1"/>
</dbReference>
<dbReference type="InterPro" id="IPR012341">
    <property type="entry name" value="6hp_glycosidase-like_sf"/>
</dbReference>
<dbReference type="InterPro" id="IPR016518">
    <property type="entry name" value="Alpha-L-fucosidase"/>
</dbReference>
<dbReference type="Proteomes" id="UP000321306">
    <property type="component" value="Unassembled WGS sequence"/>
</dbReference>
<name>A0A511N344_DEIC1</name>
<reference evidence="4 5" key="1">
    <citation type="submission" date="2019-07" db="EMBL/GenBank/DDBJ databases">
        <title>Whole genome shotgun sequence of Deinococcus cellulosilyticus NBRC 106333.</title>
        <authorList>
            <person name="Hosoyama A."/>
            <person name="Uohara A."/>
            <person name="Ohji S."/>
            <person name="Ichikawa N."/>
        </authorList>
    </citation>
    <scope>NUCLEOTIDE SEQUENCE [LARGE SCALE GENOMIC DNA]</scope>
    <source>
        <strain evidence="4 5">NBRC 106333</strain>
    </source>
</reference>
<keyword evidence="4" id="KW-0378">Hydrolase</keyword>
<dbReference type="InterPro" id="IPR054363">
    <property type="entry name" value="GH95_cat"/>
</dbReference>
<dbReference type="EMBL" id="BJXB01000012">
    <property type="protein sequence ID" value="GEM47274.1"/>
    <property type="molecule type" value="Genomic_DNA"/>
</dbReference>
<accession>A0A511N344</accession>
<evidence type="ECO:0000259" key="2">
    <source>
        <dbReference type="Pfam" id="PF21307"/>
    </source>
</evidence>
<dbReference type="PIRSF" id="PIRSF007663">
    <property type="entry name" value="UCP007663"/>
    <property type="match status" value="1"/>
</dbReference>
<dbReference type="InterPro" id="IPR027414">
    <property type="entry name" value="GH95_N_dom"/>
</dbReference>